<evidence type="ECO:0000259" key="7">
    <source>
        <dbReference type="PROSITE" id="PS51900"/>
    </source>
</evidence>
<dbReference type="Gene3D" id="1.10.150.130">
    <property type="match status" value="1"/>
</dbReference>
<dbReference type="InterPro" id="IPR002104">
    <property type="entry name" value="Integrase_catalytic"/>
</dbReference>
<sequence>MTLDLVTTASNALSRTADGSGALEAMQARWLGGLSGSTRRAYGADVRDWLRWCAEHGVDTLRPTGRDLSQYLDGLEVSTATKARRMAGVRSFYAWARDEEITTADPMPPRASRPRVRGSDARRILGLTAPEASALMGAADAHGPRSAALVSLLLTTGLRISEALSVTVGDLTHDRGGRTLVTVCGKGNKTRTVVVPPLAVERCHAAADGRGDDEPVFVTRTGRPWSQREARYQMARLGRAAGLGDVHPHQLRHTAATLALTDGTNIEVVRDMLGHSSLATTQRYVAAAASVDRSPAYRLAEKIAPA</sequence>
<dbReference type="InterPro" id="IPR050090">
    <property type="entry name" value="Tyrosine_recombinase_XerCD"/>
</dbReference>
<proteinExistence type="inferred from homology"/>
<name>A0ABS7ZK21_9MICO</name>
<evidence type="ECO:0000259" key="6">
    <source>
        <dbReference type="PROSITE" id="PS51898"/>
    </source>
</evidence>
<dbReference type="InterPro" id="IPR011010">
    <property type="entry name" value="DNA_brk_join_enz"/>
</dbReference>
<dbReference type="InterPro" id="IPR004107">
    <property type="entry name" value="Integrase_SAM-like_N"/>
</dbReference>
<keyword evidence="4" id="KW-0233">DNA recombination</keyword>
<evidence type="ECO:0000256" key="1">
    <source>
        <dbReference type="ARBA" id="ARBA00008857"/>
    </source>
</evidence>
<evidence type="ECO:0000256" key="5">
    <source>
        <dbReference type="PROSITE-ProRule" id="PRU01248"/>
    </source>
</evidence>
<evidence type="ECO:0000313" key="9">
    <source>
        <dbReference type="Proteomes" id="UP001319870"/>
    </source>
</evidence>
<keyword evidence="9" id="KW-1185">Reference proteome</keyword>
<dbReference type="RefSeq" id="WP_225566460.1">
    <property type="nucleotide sequence ID" value="NZ_JAIXCQ010000012.1"/>
</dbReference>
<dbReference type="SUPFAM" id="SSF56349">
    <property type="entry name" value="DNA breaking-rejoining enzymes"/>
    <property type="match status" value="1"/>
</dbReference>
<reference evidence="8 9" key="1">
    <citation type="submission" date="2021-09" db="EMBL/GenBank/DDBJ databases">
        <title>Isoptericola luteus sp. nov., a novel bacterium isolated from Harbin, the capital city of Heilongjiang province.</title>
        <authorList>
            <person name="Li J."/>
        </authorList>
    </citation>
    <scope>NUCLEOTIDE SEQUENCE [LARGE SCALE GENOMIC DNA]</scope>
    <source>
        <strain evidence="8 9">NEAU-Y5</strain>
    </source>
</reference>
<dbReference type="PROSITE" id="PS51900">
    <property type="entry name" value="CB"/>
    <property type="match status" value="1"/>
</dbReference>
<gene>
    <name evidence="8" type="ORF">LEP48_15405</name>
</gene>
<evidence type="ECO:0000256" key="4">
    <source>
        <dbReference type="ARBA" id="ARBA00023172"/>
    </source>
</evidence>
<evidence type="ECO:0000313" key="8">
    <source>
        <dbReference type="EMBL" id="MCA5894726.1"/>
    </source>
</evidence>
<feature type="domain" description="Core-binding (CB)" evidence="7">
    <location>
        <begin position="21"/>
        <end position="97"/>
    </location>
</feature>
<dbReference type="Pfam" id="PF02899">
    <property type="entry name" value="Phage_int_SAM_1"/>
    <property type="match status" value="1"/>
</dbReference>
<feature type="domain" description="Tyr recombinase" evidence="6">
    <location>
        <begin position="122"/>
        <end position="298"/>
    </location>
</feature>
<dbReference type="Gene3D" id="1.10.443.10">
    <property type="entry name" value="Intergrase catalytic core"/>
    <property type="match status" value="1"/>
</dbReference>
<keyword evidence="3 5" id="KW-0238">DNA-binding</keyword>
<evidence type="ECO:0000256" key="3">
    <source>
        <dbReference type="ARBA" id="ARBA00023125"/>
    </source>
</evidence>
<dbReference type="PROSITE" id="PS51898">
    <property type="entry name" value="TYR_RECOMBINASE"/>
    <property type="match status" value="1"/>
</dbReference>
<dbReference type="PANTHER" id="PTHR30349:SF41">
    <property type="entry name" value="INTEGRASE_RECOMBINASE PROTEIN MJ0367-RELATED"/>
    <property type="match status" value="1"/>
</dbReference>
<dbReference type="Pfam" id="PF00589">
    <property type="entry name" value="Phage_integrase"/>
    <property type="match status" value="1"/>
</dbReference>
<dbReference type="EMBL" id="JAIXCQ010000012">
    <property type="protein sequence ID" value="MCA5894726.1"/>
    <property type="molecule type" value="Genomic_DNA"/>
</dbReference>
<dbReference type="Proteomes" id="UP001319870">
    <property type="component" value="Unassembled WGS sequence"/>
</dbReference>
<protein>
    <submittedName>
        <fullName evidence="8">Tyrosine-type recombinase/integrase</fullName>
    </submittedName>
</protein>
<dbReference type="InterPro" id="IPR044068">
    <property type="entry name" value="CB"/>
</dbReference>
<comment type="similarity">
    <text evidence="1">Belongs to the 'phage' integrase family.</text>
</comment>
<keyword evidence="2" id="KW-0229">DNA integration</keyword>
<dbReference type="InterPro" id="IPR010998">
    <property type="entry name" value="Integrase_recombinase_N"/>
</dbReference>
<comment type="caution">
    <text evidence="8">The sequence shown here is derived from an EMBL/GenBank/DDBJ whole genome shotgun (WGS) entry which is preliminary data.</text>
</comment>
<organism evidence="8 9">
    <name type="scientific">Isoptericola luteus</name>
    <dbReference type="NCBI Taxonomy" id="2879484"/>
    <lineage>
        <taxon>Bacteria</taxon>
        <taxon>Bacillati</taxon>
        <taxon>Actinomycetota</taxon>
        <taxon>Actinomycetes</taxon>
        <taxon>Micrococcales</taxon>
        <taxon>Promicromonosporaceae</taxon>
        <taxon>Isoptericola</taxon>
    </lineage>
</organism>
<dbReference type="InterPro" id="IPR013762">
    <property type="entry name" value="Integrase-like_cat_sf"/>
</dbReference>
<evidence type="ECO:0000256" key="2">
    <source>
        <dbReference type="ARBA" id="ARBA00022908"/>
    </source>
</evidence>
<dbReference type="PANTHER" id="PTHR30349">
    <property type="entry name" value="PHAGE INTEGRASE-RELATED"/>
    <property type="match status" value="1"/>
</dbReference>
<accession>A0ABS7ZK21</accession>